<feature type="domain" description="Reverse transcriptase Ty1/copia-type" evidence="3">
    <location>
        <begin position="934"/>
        <end position="1023"/>
    </location>
</feature>
<dbReference type="InterPro" id="IPR012337">
    <property type="entry name" value="RNaseH-like_sf"/>
</dbReference>
<dbReference type="PANTHER" id="PTHR11439:SF495">
    <property type="entry name" value="REVERSE TRANSCRIPTASE, RNA-DEPENDENT DNA POLYMERASE-RELATED"/>
    <property type="match status" value="1"/>
</dbReference>
<dbReference type="SUPFAM" id="SSF53098">
    <property type="entry name" value="Ribonuclease H-like"/>
    <property type="match status" value="1"/>
</dbReference>
<evidence type="ECO:0000256" key="2">
    <source>
        <dbReference type="SAM" id="MobiDB-lite"/>
    </source>
</evidence>
<keyword evidence="1" id="KW-0175">Coiled coil</keyword>
<dbReference type="Pfam" id="PF25597">
    <property type="entry name" value="SH3_retrovirus"/>
    <property type="match status" value="1"/>
</dbReference>
<dbReference type="Pfam" id="PF07727">
    <property type="entry name" value="RVT_2"/>
    <property type="match status" value="1"/>
</dbReference>
<evidence type="ECO:0000259" key="3">
    <source>
        <dbReference type="Pfam" id="PF07727"/>
    </source>
</evidence>
<organism evidence="6">
    <name type="scientific">Tanacetum cinerariifolium</name>
    <name type="common">Dalmatian daisy</name>
    <name type="synonym">Chrysanthemum cinerariifolium</name>
    <dbReference type="NCBI Taxonomy" id="118510"/>
    <lineage>
        <taxon>Eukaryota</taxon>
        <taxon>Viridiplantae</taxon>
        <taxon>Streptophyta</taxon>
        <taxon>Embryophyta</taxon>
        <taxon>Tracheophyta</taxon>
        <taxon>Spermatophyta</taxon>
        <taxon>Magnoliopsida</taxon>
        <taxon>eudicotyledons</taxon>
        <taxon>Gunneridae</taxon>
        <taxon>Pentapetalae</taxon>
        <taxon>asterids</taxon>
        <taxon>campanulids</taxon>
        <taxon>Asterales</taxon>
        <taxon>Asteraceae</taxon>
        <taxon>Asteroideae</taxon>
        <taxon>Anthemideae</taxon>
        <taxon>Anthemidinae</taxon>
        <taxon>Tanacetum</taxon>
    </lineage>
</organism>
<feature type="region of interest" description="Disordered" evidence="2">
    <location>
        <begin position="292"/>
        <end position="371"/>
    </location>
</feature>
<dbReference type="Pfam" id="PF13976">
    <property type="entry name" value="gag_pre-integrs"/>
    <property type="match status" value="1"/>
</dbReference>
<gene>
    <name evidence="6" type="ORF">Tci_063183</name>
</gene>
<protein>
    <submittedName>
        <fullName evidence="6">Uncharacterized protein</fullName>
    </submittedName>
</protein>
<evidence type="ECO:0000259" key="5">
    <source>
        <dbReference type="Pfam" id="PF25597"/>
    </source>
</evidence>
<evidence type="ECO:0000259" key="4">
    <source>
        <dbReference type="Pfam" id="PF13976"/>
    </source>
</evidence>
<sequence>MKAQPKITQNISLLKLLMLKTRDYDLWSMRMEQYLTHTDYGLWEVIINDDSHVPEPPAVAIPDEHLLKFHSIKDAKSLWEASKISQSKTPQLENEDLEQIDTDNLEEMDLKWQVAMITIRGNRSTDNERRVVPVETPASTLVVQDGLGGYDWSYQAKEGPTDFSLMTHSSDSANSSNSEVQSCSNECLQSFKNLQKQYDQQKEILNRANLEILGYQYGLESLEERIRVHHKNEIVFEESIAFLKYDVQVRDISIKDLKNQLEETMKEKDDLKEKLTNQLSDNEMPKCEIFETASDSSVSEIDEDNNQAKDRTRVNENESIASKSSKEIREEPKTVRSSAHIIEDWESDSEDECEDKTSTEQEISSNDNSVKSVEIATKSGQALVNAAKQNPAASTSTARPKVNTAVIRPNMNAKSSYFKPHFPKRRHFNQRSPVKTNTFSRKINIAKGKNVTTAGSKAVVNAAEGKKKNAGNPQYTLQDQGIFDSGCSKHMTGNKSFLTEYQKIEWWLCCCWRQSYMSVLFTETECLVLSLDFKLLDESQVLHKVPRQNNMYNFDLKNVVPSGDLTCLFAKATIDESSLWHRRLGHINFKTLNKLVRGNLVRARTMLADFLLPTTCWAKVVNTACYVQNRVLVTKPHNKTPYELLIGRSPNPEFMRPFGCHVTILNTLDHLGKFDGKAGEGFLVGYSVNSKAFRVFNSRTRKVKENMHVNFLENKSNVAESRPEWLFHIDSLTKSMNYEPVSAGNQSNGDADVNAGDQPGDVNAGDQPGDVNAGDIQDDVEEISGNDYVCQGNEIRIDNSTHVVNVASTIINTASNIIAAGSLNINTADSNHINMPTLEATGIFDGAFDDRDLGVEADTNNLDSSTVVSREGQIIKIFRAACFLSQMEPNKVIHDLKDPSWIEPCKKSFFNSSFRMYGLWWIYFMEKELLAQNRIEAIRLFMAYASLKDIIVYHMDVKSAFLYGKIEEEVYVCQPPGFEDLDFLDKVYKVKKALYGLHQAPRACQDKYVAEILKKFGFSEVKTASTSLETSKPLLKDEDGQEVDVHIYRSMIGSLMYLTSSKPNIMFAVCACARHQVSPKFSHLHAVKRIFRYLNGQPKLGLLYPKDPPFELEAYTDSDYAGSSLDKKSTTEIYALLMLVFQTTPQMVINSPCLTDKKELASPGQTATGKDFSNPLMDAESAGFKQIIDFLKSKPIHYALIVNLTIYVSCVKQFWATAKVKKVNDQEQIQALVDKMNVITTENSIRSDLRFDDAEGTACLLNEEIFEGLVRMGSSLSRVITPLFDTMMVQAPADMGDTPVETHQTPIVDQPSTSKPHKKQKPRRKQRKCNTLNFQATLAEGSIGVTS</sequence>
<dbReference type="InterPro" id="IPR013103">
    <property type="entry name" value="RVT_2"/>
</dbReference>
<evidence type="ECO:0000313" key="6">
    <source>
        <dbReference type="EMBL" id="GEU91205.1"/>
    </source>
</evidence>
<feature type="coiled-coil region" evidence="1">
    <location>
        <begin position="254"/>
        <end position="281"/>
    </location>
</feature>
<feature type="compositionally biased region" description="Basic and acidic residues" evidence="2">
    <location>
        <begin position="306"/>
        <end position="316"/>
    </location>
</feature>
<feature type="region of interest" description="Disordered" evidence="2">
    <location>
        <begin position="1294"/>
        <end position="1330"/>
    </location>
</feature>
<dbReference type="InterPro" id="IPR057670">
    <property type="entry name" value="SH3_retrovirus"/>
</dbReference>
<evidence type="ECO:0000256" key="1">
    <source>
        <dbReference type="SAM" id="Coils"/>
    </source>
</evidence>
<feature type="compositionally biased region" description="Polar residues" evidence="2">
    <location>
        <begin position="361"/>
        <end position="371"/>
    </location>
</feature>
<dbReference type="InterPro" id="IPR025724">
    <property type="entry name" value="GAG-pre-integrase_dom"/>
</dbReference>
<comment type="caution">
    <text evidence="6">The sequence shown here is derived from an EMBL/GenBank/DDBJ whole genome shotgun (WGS) entry which is preliminary data.</text>
</comment>
<feature type="compositionally biased region" description="Basic residues" evidence="2">
    <location>
        <begin position="1315"/>
        <end position="1328"/>
    </location>
</feature>
<name>A0A6L2P2E1_TANCI</name>
<feature type="compositionally biased region" description="Acidic residues" evidence="2">
    <location>
        <begin position="344"/>
        <end position="354"/>
    </location>
</feature>
<feature type="compositionally biased region" description="Polar residues" evidence="2">
    <location>
        <begin position="1301"/>
        <end position="1314"/>
    </location>
</feature>
<dbReference type="EMBL" id="BKCJ010010354">
    <property type="protein sequence ID" value="GEU91205.1"/>
    <property type="molecule type" value="Genomic_DNA"/>
</dbReference>
<reference evidence="6" key="1">
    <citation type="journal article" date="2019" name="Sci. Rep.">
        <title>Draft genome of Tanacetum cinerariifolium, the natural source of mosquito coil.</title>
        <authorList>
            <person name="Yamashiro T."/>
            <person name="Shiraishi A."/>
            <person name="Satake H."/>
            <person name="Nakayama K."/>
        </authorList>
    </citation>
    <scope>NUCLEOTIDE SEQUENCE</scope>
</reference>
<dbReference type="PANTHER" id="PTHR11439">
    <property type="entry name" value="GAG-POL-RELATED RETROTRANSPOSON"/>
    <property type="match status" value="1"/>
</dbReference>
<feature type="domain" description="Retroviral polymerase SH3-like" evidence="5">
    <location>
        <begin position="660"/>
        <end position="717"/>
    </location>
</feature>
<feature type="domain" description="GAG-pre-integrase" evidence="4">
    <location>
        <begin position="550"/>
        <end position="602"/>
    </location>
</feature>
<accession>A0A6L2P2E1</accession>
<proteinExistence type="predicted"/>
<feature type="region of interest" description="Disordered" evidence="2">
    <location>
        <begin position="738"/>
        <end position="775"/>
    </location>
</feature>
<feature type="compositionally biased region" description="Basic and acidic residues" evidence="2">
    <location>
        <begin position="324"/>
        <end position="334"/>
    </location>
</feature>